<comment type="caution">
    <text evidence="2">The sequence shown here is derived from an EMBL/GenBank/DDBJ whole genome shotgun (WGS) entry which is preliminary data.</text>
</comment>
<proteinExistence type="predicted"/>
<dbReference type="PROSITE" id="PS50105">
    <property type="entry name" value="SAM_DOMAIN"/>
    <property type="match status" value="1"/>
</dbReference>
<feature type="domain" description="SAM" evidence="1">
    <location>
        <begin position="45"/>
        <end position="89"/>
    </location>
</feature>
<dbReference type="Pfam" id="PF00536">
    <property type="entry name" value="SAM_1"/>
    <property type="match status" value="1"/>
</dbReference>
<evidence type="ECO:0000313" key="3">
    <source>
        <dbReference type="Proteomes" id="UP000663855"/>
    </source>
</evidence>
<dbReference type="InterPro" id="IPR013761">
    <property type="entry name" value="SAM/pointed_sf"/>
</dbReference>
<evidence type="ECO:0000259" key="1">
    <source>
        <dbReference type="PROSITE" id="PS50105"/>
    </source>
</evidence>
<sequence length="130" mass="15099">VATHRRLAQQHVILVIHLTNTPPSEKSANDKVKNFSITSYSMARWSVDQVGEWLRLIGFEKQITTFKDRHIDGNALKQLTVCDIPQLLIVTNEEDQTIEKPTIGEIRRFQKSLEEWREICGQSRSRKKTK</sequence>
<evidence type="ECO:0000313" key="2">
    <source>
        <dbReference type="EMBL" id="CAF1481008.1"/>
    </source>
</evidence>
<protein>
    <recommendedName>
        <fullName evidence="1">SAM domain-containing protein</fullName>
    </recommendedName>
</protein>
<accession>A0A815RQ10</accession>
<dbReference type="AlphaFoldDB" id="A0A815RQ10"/>
<dbReference type="SUPFAM" id="SSF47769">
    <property type="entry name" value="SAM/Pointed domain"/>
    <property type="match status" value="1"/>
</dbReference>
<name>A0A815RQ10_9BILA</name>
<dbReference type="Gene3D" id="1.10.150.50">
    <property type="entry name" value="Transcription Factor, Ets-1"/>
    <property type="match status" value="1"/>
</dbReference>
<dbReference type="SMART" id="SM00454">
    <property type="entry name" value="SAM"/>
    <property type="match status" value="1"/>
</dbReference>
<dbReference type="InterPro" id="IPR001660">
    <property type="entry name" value="SAM"/>
</dbReference>
<reference evidence="2" key="1">
    <citation type="submission" date="2021-02" db="EMBL/GenBank/DDBJ databases">
        <authorList>
            <person name="Nowell W R."/>
        </authorList>
    </citation>
    <scope>NUCLEOTIDE SEQUENCE</scope>
</reference>
<organism evidence="2 3">
    <name type="scientific">Rotaria magnacalcarata</name>
    <dbReference type="NCBI Taxonomy" id="392030"/>
    <lineage>
        <taxon>Eukaryota</taxon>
        <taxon>Metazoa</taxon>
        <taxon>Spiralia</taxon>
        <taxon>Gnathifera</taxon>
        <taxon>Rotifera</taxon>
        <taxon>Eurotatoria</taxon>
        <taxon>Bdelloidea</taxon>
        <taxon>Philodinida</taxon>
        <taxon>Philodinidae</taxon>
        <taxon>Rotaria</taxon>
    </lineage>
</organism>
<dbReference type="Proteomes" id="UP000663855">
    <property type="component" value="Unassembled WGS sequence"/>
</dbReference>
<dbReference type="EMBL" id="CAJNOV010012311">
    <property type="protein sequence ID" value="CAF1481008.1"/>
    <property type="molecule type" value="Genomic_DNA"/>
</dbReference>
<gene>
    <name evidence="2" type="ORF">CJN711_LOCUS26163</name>
</gene>
<feature type="non-terminal residue" evidence="2">
    <location>
        <position position="1"/>
    </location>
</feature>